<sequence>MAHDSNCIFCKIAEGSIPSSKVYEDDNIMAFLDLSQVTKGHTLVIPKEHVDNIFSMSEETAATYFSKVPVIANAIKNAFDVEGVNILNNSGEVSGQTVFHYHMHILPRYGKNDGFDVKWQTNSEKYTNELLQEIAKSIENNIIKQ</sequence>
<dbReference type="Pfam" id="PF01230">
    <property type="entry name" value="HIT"/>
    <property type="match status" value="1"/>
</dbReference>
<evidence type="ECO:0000259" key="4">
    <source>
        <dbReference type="PROSITE" id="PS51084"/>
    </source>
</evidence>
<gene>
    <name evidence="5" type="primary">hit</name>
    <name evidence="5" type="ORF">GCM10007380_26280</name>
</gene>
<feature type="active site" description="Tele-AMP-histidine intermediate" evidence="1">
    <location>
        <position position="102"/>
    </location>
</feature>
<evidence type="ECO:0000256" key="2">
    <source>
        <dbReference type="PIRSR" id="PIRSR601310-3"/>
    </source>
</evidence>
<accession>A0A8J3AIH0</accession>
<dbReference type="OrthoDB" id="9784774at2"/>
<evidence type="ECO:0000256" key="1">
    <source>
        <dbReference type="PIRSR" id="PIRSR601310-1"/>
    </source>
</evidence>
<dbReference type="RefSeq" id="WP_087999916.1">
    <property type="nucleotide sequence ID" value="NZ_BMHB01000001.1"/>
</dbReference>
<dbReference type="PANTHER" id="PTHR46648:SF1">
    <property type="entry name" value="ADENOSINE 5'-MONOPHOSPHORAMIDASE HNT1"/>
    <property type="match status" value="1"/>
</dbReference>
<evidence type="ECO:0000313" key="5">
    <source>
        <dbReference type="EMBL" id="GGI15102.1"/>
    </source>
</evidence>
<dbReference type="InterPro" id="IPR011146">
    <property type="entry name" value="HIT-like"/>
</dbReference>
<feature type="short sequence motif" description="Histidine triad motif" evidence="2 3">
    <location>
        <begin position="100"/>
        <end position="104"/>
    </location>
</feature>
<dbReference type="InterPro" id="IPR001310">
    <property type="entry name" value="Histidine_triad_HIT"/>
</dbReference>
<protein>
    <submittedName>
        <fullName evidence="5">Protein hit</fullName>
    </submittedName>
</protein>
<dbReference type="InterPro" id="IPR036265">
    <property type="entry name" value="HIT-like_sf"/>
</dbReference>
<dbReference type="AlphaFoldDB" id="A0A8J3AIH0"/>
<dbReference type="GO" id="GO:0009117">
    <property type="term" value="P:nucleotide metabolic process"/>
    <property type="evidence" value="ECO:0007669"/>
    <property type="project" value="TreeGrafter"/>
</dbReference>
<dbReference type="InterPro" id="IPR019808">
    <property type="entry name" value="Histidine_triad_CS"/>
</dbReference>
<dbReference type="Proteomes" id="UP000626244">
    <property type="component" value="Unassembled WGS sequence"/>
</dbReference>
<dbReference type="Gene3D" id="3.30.428.10">
    <property type="entry name" value="HIT-like"/>
    <property type="match status" value="1"/>
</dbReference>
<dbReference type="EMBL" id="BMHB01000001">
    <property type="protein sequence ID" value="GGI15102.1"/>
    <property type="molecule type" value="Genomic_DNA"/>
</dbReference>
<evidence type="ECO:0000256" key="3">
    <source>
        <dbReference type="PROSITE-ProRule" id="PRU00464"/>
    </source>
</evidence>
<dbReference type="PROSITE" id="PS00892">
    <property type="entry name" value="HIT_1"/>
    <property type="match status" value="1"/>
</dbReference>
<reference evidence="6" key="1">
    <citation type="journal article" date="2019" name="Int. J. Syst. Evol. Microbiol.">
        <title>The Global Catalogue of Microorganisms (GCM) 10K type strain sequencing project: providing services to taxonomists for standard genome sequencing and annotation.</title>
        <authorList>
            <consortium name="The Broad Institute Genomics Platform"/>
            <consortium name="The Broad Institute Genome Sequencing Center for Infectious Disease"/>
            <person name="Wu L."/>
            <person name="Ma J."/>
        </authorList>
    </citation>
    <scope>NUCLEOTIDE SEQUENCE [LARGE SCALE GENOMIC DNA]</scope>
    <source>
        <strain evidence="6">CGMCC 1.14993</strain>
    </source>
</reference>
<dbReference type="SUPFAM" id="SSF54197">
    <property type="entry name" value="HIT-like"/>
    <property type="match status" value="1"/>
</dbReference>
<dbReference type="PROSITE" id="PS51084">
    <property type="entry name" value="HIT_2"/>
    <property type="match status" value="1"/>
</dbReference>
<dbReference type="FunFam" id="3.30.428.10:FF:000014">
    <property type="entry name" value="Putative histidine triad (HIT) protein"/>
    <property type="match status" value="1"/>
</dbReference>
<dbReference type="GO" id="GO:0003824">
    <property type="term" value="F:catalytic activity"/>
    <property type="evidence" value="ECO:0007669"/>
    <property type="project" value="InterPro"/>
</dbReference>
<evidence type="ECO:0000313" key="6">
    <source>
        <dbReference type="Proteomes" id="UP000626244"/>
    </source>
</evidence>
<keyword evidence="6" id="KW-1185">Reference proteome</keyword>
<organism evidence="5 6">
    <name type="scientific">Gottfriedia solisilvae</name>
    <dbReference type="NCBI Taxonomy" id="1516104"/>
    <lineage>
        <taxon>Bacteria</taxon>
        <taxon>Bacillati</taxon>
        <taxon>Bacillota</taxon>
        <taxon>Bacilli</taxon>
        <taxon>Bacillales</taxon>
        <taxon>Bacillaceae</taxon>
        <taxon>Gottfriedia</taxon>
    </lineage>
</organism>
<proteinExistence type="predicted"/>
<dbReference type="CDD" id="cd01277">
    <property type="entry name" value="HINT_subgroup"/>
    <property type="match status" value="1"/>
</dbReference>
<name>A0A8J3AIH0_9BACI</name>
<dbReference type="PANTHER" id="PTHR46648">
    <property type="entry name" value="HIT FAMILY PROTEIN 1"/>
    <property type="match status" value="1"/>
</dbReference>
<dbReference type="PRINTS" id="PR00332">
    <property type="entry name" value="HISTRIAD"/>
</dbReference>
<dbReference type="InterPro" id="IPR039384">
    <property type="entry name" value="HINT"/>
</dbReference>
<comment type="caution">
    <text evidence="5">The sequence shown here is derived from an EMBL/GenBank/DDBJ whole genome shotgun (WGS) entry which is preliminary data.</text>
</comment>
<feature type="domain" description="HIT" evidence="4">
    <location>
        <begin position="8"/>
        <end position="115"/>
    </location>
</feature>